<evidence type="ECO:0000313" key="1">
    <source>
        <dbReference type="EMBL" id="QRD01201.1"/>
    </source>
</evidence>
<protein>
    <submittedName>
        <fullName evidence="1">Uncharacterized protein</fullName>
    </submittedName>
</protein>
<name>A0A7U2F9G7_PHANO</name>
<organism evidence="1 2">
    <name type="scientific">Phaeosphaeria nodorum (strain SN15 / ATCC MYA-4574 / FGSC 10173)</name>
    <name type="common">Glume blotch fungus</name>
    <name type="synonym">Parastagonospora nodorum</name>
    <dbReference type="NCBI Taxonomy" id="321614"/>
    <lineage>
        <taxon>Eukaryota</taxon>
        <taxon>Fungi</taxon>
        <taxon>Dikarya</taxon>
        <taxon>Ascomycota</taxon>
        <taxon>Pezizomycotina</taxon>
        <taxon>Dothideomycetes</taxon>
        <taxon>Pleosporomycetidae</taxon>
        <taxon>Pleosporales</taxon>
        <taxon>Pleosporineae</taxon>
        <taxon>Phaeosphaeriaceae</taxon>
        <taxon>Parastagonospora</taxon>
    </lineage>
</organism>
<evidence type="ECO:0000313" key="2">
    <source>
        <dbReference type="Proteomes" id="UP000663193"/>
    </source>
</evidence>
<proteinExistence type="predicted"/>
<dbReference type="AlphaFoldDB" id="A0A7U2F9G7"/>
<dbReference type="Proteomes" id="UP000663193">
    <property type="component" value="Chromosome 12"/>
</dbReference>
<keyword evidence="2" id="KW-1185">Reference proteome</keyword>
<dbReference type="VEuPathDB" id="FungiDB:JI435_416290"/>
<sequence>MGGRALRDRCDSLRDVGDGLMSARHNDGEQSDLLMTRLEAIRTIARLRDGWIALAADDPQYDAVHSRI</sequence>
<reference evidence="2" key="1">
    <citation type="journal article" date="2021" name="BMC Genomics">
        <title>Chromosome-level genome assembly and manually-curated proteome of model necrotroph Parastagonospora nodorum Sn15 reveals a genome-wide trove of candidate effector homologs, and redundancy of virulence-related functions within an accessory chromosome.</title>
        <authorList>
            <person name="Bertazzoni S."/>
            <person name="Jones D.A.B."/>
            <person name="Phan H.T."/>
            <person name="Tan K.-C."/>
            <person name="Hane J.K."/>
        </authorList>
    </citation>
    <scope>NUCLEOTIDE SEQUENCE [LARGE SCALE GENOMIC DNA]</scope>
    <source>
        <strain evidence="2">SN15 / ATCC MYA-4574 / FGSC 10173)</strain>
    </source>
</reference>
<accession>A0A7U2F9G7</accession>
<dbReference type="EMBL" id="CP069034">
    <property type="protein sequence ID" value="QRD01201.1"/>
    <property type="molecule type" value="Genomic_DNA"/>
</dbReference>
<gene>
    <name evidence="1" type="ORF">JI435_416290</name>
</gene>